<feature type="region of interest" description="Disordered" evidence="1">
    <location>
        <begin position="428"/>
        <end position="452"/>
    </location>
</feature>
<dbReference type="Proteomes" id="UP000281549">
    <property type="component" value="Unassembled WGS sequence"/>
</dbReference>
<dbReference type="Gene3D" id="1.10.8.60">
    <property type="match status" value="1"/>
</dbReference>
<evidence type="ECO:0000313" key="6">
    <source>
        <dbReference type="Proteomes" id="UP000281549"/>
    </source>
</evidence>
<dbReference type="CDD" id="cd23767">
    <property type="entry name" value="IQCD"/>
    <property type="match status" value="1"/>
</dbReference>
<dbReference type="SUPFAM" id="SSF52540">
    <property type="entry name" value="P-loop containing nucleoside triphosphate hydrolases"/>
    <property type="match status" value="1"/>
</dbReference>
<dbReference type="EMBL" id="ML004958">
    <property type="protein sequence ID" value="RKP21401.1"/>
    <property type="molecule type" value="Genomic_DNA"/>
</dbReference>
<dbReference type="PANTHER" id="PTHR14690">
    <property type="entry name" value="IQ MOTIF CONTAINING WITH AAA DOMAIN 1"/>
    <property type="match status" value="1"/>
</dbReference>
<dbReference type="SMART" id="SM00015">
    <property type="entry name" value="IQ"/>
    <property type="match status" value="1"/>
</dbReference>
<dbReference type="PROSITE" id="PS50096">
    <property type="entry name" value="IQ"/>
    <property type="match status" value="1"/>
</dbReference>
<organism evidence="3 5">
    <name type="scientific">Rozella allomycis (strain CSF55)</name>
    <dbReference type="NCBI Taxonomy" id="988480"/>
    <lineage>
        <taxon>Eukaryota</taxon>
        <taxon>Fungi</taxon>
        <taxon>Fungi incertae sedis</taxon>
        <taxon>Cryptomycota</taxon>
        <taxon>Cryptomycota incertae sedis</taxon>
        <taxon>Rozella</taxon>
    </lineage>
</organism>
<proteinExistence type="predicted"/>
<reference evidence="6" key="2">
    <citation type="journal article" date="2018" name="Nat. Microbiol.">
        <title>Leveraging single-cell genomics to expand the fungal tree of life.</title>
        <authorList>
            <person name="Ahrendt S.R."/>
            <person name="Quandt C.A."/>
            <person name="Ciobanu D."/>
            <person name="Clum A."/>
            <person name="Salamov A."/>
            <person name="Andreopoulos B."/>
            <person name="Cheng J.F."/>
            <person name="Woyke T."/>
            <person name="Pelin A."/>
            <person name="Henrissat B."/>
            <person name="Reynolds N.K."/>
            <person name="Benny G.L."/>
            <person name="Smith M.E."/>
            <person name="James T.Y."/>
            <person name="Grigoriev I.V."/>
        </authorList>
    </citation>
    <scope>NUCLEOTIDE SEQUENCE [LARGE SCALE GENOMIC DNA]</scope>
    <source>
        <strain evidence="6">CSF55</strain>
    </source>
</reference>
<gene>
    <name evidence="3" type="ORF">O9G_003836</name>
    <name evidence="4" type="ORF">ROZALSC1DRAFT_27183</name>
</gene>
<dbReference type="PANTHER" id="PTHR14690:SF0">
    <property type="entry name" value="IQ MOTIF CONTAINING WITH AAA DOMAIN 1"/>
    <property type="match status" value="1"/>
</dbReference>
<dbReference type="OrthoDB" id="3046016at2759"/>
<feature type="region of interest" description="Disordered" evidence="1">
    <location>
        <begin position="321"/>
        <end position="356"/>
    </location>
</feature>
<evidence type="ECO:0000313" key="5">
    <source>
        <dbReference type="Proteomes" id="UP000030755"/>
    </source>
</evidence>
<dbReference type="Gene3D" id="3.40.50.300">
    <property type="entry name" value="P-loop containing nucleotide triphosphate hydrolases"/>
    <property type="match status" value="1"/>
</dbReference>
<feature type="domain" description="AAA+ ATPase" evidence="2">
    <location>
        <begin position="533"/>
        <end position="671"/>
    </location>
</feature>
<reference evidence="4" key="3">
    <citation type="submission" date="2018-08" db="EMBL/GenBank/DDBJ databases">
        <title>Leveraging single-cell genomics to expand the Fungal Tree of Life.</title>
        <authorList>
            <consortium name="DOE Joint Genome Institute"/>
            <person name="Ahrendt S.R."/>
            <person name="Quandt C.A."/>
            <person name="Ciobanu D."/>
            <person name="Clum A."/>
            <person name="Salamov A."/>
            <person name="Andreopoulos B."/>
            <person name="Cheng J.-F."/>
            <person name="Woyke T."/>
            <person name="Pelin A."/>
            <person name="Henrissat B."/>
            <person name="Reynolds N."/>
            <person name="Benny G.L."/>
            <person name="Smith M.E."/>
            <person name="James T.Y."/>
            <person name="Grigoriev I.V."/>
        </authorList>
    </citation>
    <scope>NUCLEOTIDE SEQUENCE</scope>
    <source>
        <strain evidence="4">CSF55</strain>
    </source>
</reference>
<dbReference type="InterPro" id="IPR003959">
    <property type="entry name" value="ATPase_AAA_core"/>
</dbReference>
<dbReference type="InterPro" id="IPR027417">
    <property type="entry name" value="P-loop_NTPase"/>
</dbReference>
<dbReference type="InterPro" id="IPR000048">
    <property type="entry name" value="IQ_motif_EF-hand-BS"/>
</dbReference>
<evidence type="ECO:0000256" key="1">
    <source>
        <dbReference type="SAM" id="MobiDB-lite"/>
    </source>
</evidence>
<dbReference type="Gene3D" id="1.20.5.190">
    <property type="match status" value="1"/>
</dbReference>
<dbReference type="STRING" id="988480.A0A075AS02"/>
<dbReference type="Proteomes" id="UP000030755">
    <property type="component" value="Unassembled WGS sequence"/>
</dbReference>
<evidence type="ECO:0000313" key="4">
    <source>
        <dbReference type="EMBL" id="RKP21401.1"/>
    </source>
</evidence>
<sequence length="791" mass="91766">MEIMEQLEKEASLERIADKDAKIQQLLPSYIKYILFFNKLEESYDQLVQPQKRRLLGDLLVSVAGRLLEIKHLEIANTEFSDFGCLDDLLLDLKLNPKDIDIHIPKFIMEERKAICAERERLLANYGSRILDQEKIKQETTMTLSDAILRIQTNERGRQGSLRAKFIHEIRMQAERERLLDSVDNEIDVSEAALTIQRVWRGYLARKAAKQEAYEEQLFLGMTMPAKDPKNDPIQISESNAAKRRLIRQQYEEEYQQALVNIKEKFLKNEGPDIRESIQDTFRQWYMNVKKETGKFPEFPSEEEWRDPTFKFGVQKVVDTPVSGNVKPQSASSKKSSAKPEKKKDKQEEKEDEFSMKPSEFVADIKKYNTEYLNKWYNNPSDKENFQQKHDPDIIKADKRLEVEAEIKDQIFKLLEDELANLKMTLEKDKGKKKKGKKEKKPKGKKGKKEKDLTANRTMESLIEELATSGILQRYQKIKLSEYLCEHNFMAPVKYEATSKLVVEHSLQDIRRLLTEYVILPLGFQFPRTDFPFVKSLLLVGAKGTGKTMMVNALANELGAAVFNLTPRNTADSPFQGKANVVKMIHMVFKVARELKPAIVYIDNAEMVFAKKVPKDDASDPKRIKKDLAKALKTLKSEDRIIVIGTTNKPWDADKGLASSFEKVIYIPKPDYGTRFSVISQMVYQKGIAPVPKTLNLSVIAKMTENYSLDEITDMLNSILTNRRIRMLTKMRPLSTEDFIGYIRRKIFEENELEKPFKDWMEKLPQFKKRQAYLGLEQPEEVKKKDDKKKK</sequence>
<keyword evidence="3" id="KW-0378">Hydrolase</keyword>
<dbReference type="InterPro" id="IPR003593">
    <property type="entry name" value="AAA+_ATPase"/>
</dbReference>
<feature type="compositionally biased region" description="Basic and acidic residues" evidence="1">
    <location>
        <begin position="338"/>
        <end position="355"/>
    </location>
</feature>
<reference evidence="3 5" key="1">
    <citation type="journal article" date="2013" name="Curr. Biol.">
        <title>Shared signatures of parasitism and phylogenomics unite Cryptomycota and microsporidia.</title>
        <authorList>
            <person name="James T.Y."/>
            <person name="Pelin A."/>
            <person name="Bonen L."/>
            <person name="Ahrendt S."/>
            <person name="Sain D."/>
            <person name="Corradi N."/>
            <person name="Stajich J.E."/>
        </authorList>
    </citation>
    <scope>NUCLEOTIDE SEQUENCE [LARGE SCALE GENOMIC DNA]</scope>
    <source>
        <strain evidence="3 5">CSF55</strain>
        <strain evidence="3 5">CSF55</strain>
    </source>
</reference>
<dbReference type="SMART" id="SM00382">
    <property type="entry name" value="AAA"/>
    <property type="match status" value="1"/>
</dbReference>
<dbReference type="GO" id="GO:0005524">
    <property type="term" value="F:ATP binding"/>
    <property type="evidence" value="ECO:0007669"/>
    <property type="project" value="InterPro"/>
</dbReference>
<dbReference type="AlphaFoldDB" id="A0A075AS02"/>
<dbReference type="Pfam" id="PF00004">
    <property type="entry name" value="AAA"/>
    <property type="match status" value="1"/>
</dbReference>
<feature type="compositionally biased region" description="Basic residues" evidence="1">
    <location>
        <begin position="431"/>
        <end position="448"/>
    </location>
</feature>
<dbReference type="InterPro" id="IPR052267">
    <property type="entry name" value="N-DRC_Component"/>
</dbReference>
<evidence type="ECO:0000313" key="3">
    <source>
        <dbReference type="EMBL" id="EPZ33013.1"/>
    </source>
</evidence>
<dbReference type="HOGENOM" id="CLU_005923_0_0_1"/>
<dbReference type="Pfam" id="PF00612">
    <property type="entry name" value="IQ"/>
    <property type="match status" value="1"/>
</dbReference>
<keyword evidence="5" id="KW-1185">Reference proteome</keyword>
<dbReference type="EMBL" id="KE561087">
    <property type="protein sequence ID" value="EPZ33013.1"/>
    <property type="molecule type" value="Genomic_DNA"/>
</dbReference>
<dbReference type="GO" id="GO:0016887">
    <property type="term" value="F:ATP hydrolysis activity"/>
    <property type="evidence" value="ECO:0007669"/>
    <property type="project" value="InterPro"/>
</dbReference>
<evidence type="ECO:0000259" key="2">
    <source>
        <dbReference type="SMART" id="SM00382"/>
    </source>
</evidence>
<name>A0A075AS02_ROZAC</name>
<accession>A0A075AS02</accession>
<protein>
    <submittedName>
        <fullName evidence="4">P-loop containing nucleoside triphosphate hydrolase protein</fullName>
    </submittedName>
    <submittedName>
        <fullName evidence="3">p-loop containing nucleoside triphosphate hydrolase domain-containing protein</fullName>
    </submittedName>
</protein>
<dbReference type="OMA" id="MVQLRTH"/>